<feature type="domain" description="Histidine kinase" evidence="9">
    <location>
        <begin position="486"/>
        <end position="705"/>
    </location>
</feature>
<protein>
    <recommendedName>
        <fullName evidence="2">histidine kinase</fullName>
        <ecNumber evidence="2">2.7.13.3</ecNumber>
    </recommendedName>
</protein>
<keyword evidence="10" id="KW-0067">ATP-binding</keyword>
<evidence type="ECO:0000256" key="5">
    <source>
        <dbReference type="ARBA" id="ARBA00022692"/>
    </source>
</evidence>
<dbReference type="SUPFAM" id="SSF55874">
    <property type="entry name" value="ATPase domain of HSP90 chaperone/DNA topoisomerase II/histidine kinase"/>
    <property type="match status" value="1"/>
</dbReference>
<proteinExistence type="predicted"/>
<dbReference type="PANTHER" id="PTHR45436:SF5">
    <property type="entry name" value="SENSOR HISTIDINE KINASE TRCS"/>
    <property type="match status" value="1"/>
</dbReference>
<dbReference type="InterPro" id="IPR036097">
    <property type="entry name" value="HisK_dim/P_sf"/>
</dbReference>
<keyword evidence="11" id="KW-1185">Reference proteome</keyword>
<evidence type="ECO:0000256" key="2">
    <source>
        <dbReference type="ARBA" id="ARBA00012438"/>
    </source>
</evidence>
<dbReference type="Gene3D" id="3.30.565.10">
    <property type="entry name" value="Histidine kinase-like ATPase, C-terminal domain"/>
    <property type="match status" value="1"/>
</dbReference>
<comment type="catalytic activity">
    <reaction evidence="1">
        <text>ATP + protein L-histidine = ADP + protein N-phospho-L-histidine.</text>
        <dbReference type="EC" id="2.7.13.3"/>
    </reaction>
</comment>
<sequence length="705" mass="79181">MRLRHQLFLISLLTLLIPWAGYLFIQELEQTLRQNQLTNLSQHAKLIARQLSTTTIDVPDHPVKGYQPIYAFKLPAPIILDGYFDDWRAAAEDLNHLNSTNQDLSVSYQAGVHGQRFYLFIKVDTANTRYRNPGKRDMQNSDHLILKFSTSEGQVIDTLTSPIAPGPVDLLTRSGSRDFIKDNALRGYWQDTHKGYQIELEMPLSRIKEGFGFTIAKASDLSTQPIWSGVTPPEEHRRLPIVIHRLNELESLIEPYQRAFTRISFVDKNHWIIAQVGQTNEETYSAPWQQGEFDSLAREILLSLFKAVLGQQKPADAEPQTRSGQRNNQAIRTALKNQATTDWFHDPINHQAIIAAAYPITLNVSASNPTTSNPIASTAQGVILVEQTTDAIASLSDSAMVKLIAISFSVVLLIVLVLLGFSSLLSWRVTRLRNQIDTSISDDGRIKQAFLPSRTQDELGDLSRSFAAMHQEVTNYTEYLENFSRKLSHELKTPLAIVRSSIENLSINEQLFVADHLDEVSTYLQRADEGTKRLSLIIQSMSEASRLEKSIVNTEQETFNLTDVVQSTGEAFKCLLTHHLIEIQVSPEARPLSGAPELIAQLMDKLVDNAKDFTPKGGKISISLNSHPRYYSLSVSNEGPLLPEKMQREIFSSFISVRGDQKEEGHMGQGLVIVKLITDYHGGNVEAYNLDDKSGVCFEVRLPIH</sequence>
<dbReference type="InterPro" id="IPR036890">
    <property type="entry name" value="HATPase_C_sf"/>
</dbReference>
<keyword evidence="5 8" id="KW-0812">Transmembrane</keyword>
<dbReference type="Pfam" id="PF02518">
    <property type="entry name" value="HATPase_c"/>
    <property type="match status" value="1"/>
</dbReference>
<evidence type="ECO:0000259" key="9">
    <source>
        <dbReference type="PROSITE" id="PS50109"/>
    </source>
</evidence>
<evidence type="ECO:0000256" key="3">
    <source>
        <dbReference type="ARBA" id="ARBA00022553"/>
    </source>
</evidence>
<dbReference type="SMART" id="SM00388">
    <property type="entry name" value="HisKA"/>
    <property type="match status" value="1"/>
</dbReference>
<dbReference type="InterPro" id="IPR005467">
    <property type="entry name" value="His_kinase_dom"/>
</dbReference>
<organism evidence="10 11">
    <name type="scientific">Alkalimarinus alittae</name>
    <dbReference type="NCBI Taxonomy" id="2961619"/>
    <lineage>
        <taxon>Bacteria</taxon>
        <taxon>Pseudomonadati</taxon>
        <taxon>Pseudomonadota</taxon>
        <taxon>Gammaproteobacteria</taxon>
        <taxon>Alteromonadales</taxon>
        <taxon>Alteromonadaceae</taxon>
        <taxon>Alkalimarinus</taxon>
    </lineage>
</organism>
<keyword evidence="6" id="KW-0418">Kinase</keyword>
<keyword evidence="7 8" id="KW-1133">Transmembrane helix</keyword>
<gene>
    <name evidence="10" type="ORF">NKI27_02150</name>
</gene>
<name>A0ABY6N386_9ALTE</name>
<dbReference type="PROSITE" id="PS50109">
    <property type="entry name" value="HIS_KIN"/>
    <property type="match status" value="1"/>
</dbReference>
<dbReference type="SMART" id="SM00387">
    <property type="entry name" value="HATPase_c"/>
    <property type="match status" value="1"/>
</dbReference>
<dbReference type="Gene3D" id="6.10.340.10">
    <property type="match status" value="1"/>
</dbReference>
<dbReference type="Pfam" id="PF00512">
    <property type="entry name" value="HisKA"/>
    <property type="match status" value="1"/>
</dbReference>
<dbReference type="InterPro" id="IPR003594">
    <property type="entry name" value="HATPase_dom"/>
</dbReference>
<evidence type="ECO:0000256" key="6">
    <source>
        <dbReference type="ARBA" id="ARBA00022777"/>
    </source>
</evidence>
<evidence type="ECO:0000313" key="11">
    <source>
        <dbReference type="Proteomes" id="UP001163739"/>
    </source>
</evidence>
<dbReference type="GO" id="GO:0005524">
    <property type="term" value="F:ATP binding"/>
    <property type="evidence" value="ECO:0007669"/>
    <property type="project" value="UniProtKB-KW"/>
</dbReference>
<keyword evidence="3" id="KW-0597">Phosphoprotein</keyword>
<feature type="transmembrane region" description="Helical" evidence="8">
    <location>
        <begin position="403"/>
        <end position="425"/>
    </location>
</feature>
<dbReference type="RefSeq" id="WP_265048059.1">
    <property type="nucleotide sequence ID" value="NZ_CP100390.1"/>
</dbReference>
<reference evidence="10" key="1">
    <citation type="submission" date="2022-06" db="EMBL/GenBank/DDBJ databases">
        <title>Alkalimarinus sp. nov., isolated from gut of a Alitta virens.</title>
        <authorList>
            <person name="Yang A.I."/>
            <person name="Shin N.-R."/>
        </authorList>
    </citation>
    <scope>NUCLEOTIDE SEQUENCE</scope>
    <source>
        <strain evidence="10">A2M4</strain>
    </source>
</reference>
<keyword evidence="10" id="KW-0547">Nucleotide-binding</keyword>
<dbReference type="CDD" id="cd00082">
    <property type="entry name" value="HisKA"/>
    <property type="match status" value="1"/>
</dbReference>
<dbReference type="InterPro" id="IPR003661">
    <property type="entry name" value="HisK_dim/P_dom"/>
</dbReference>
<accession>A0ABY6N386</accession>
<keyword evidence="8" id="KW-0472">Membrane</keyword>
<dbReference type="SUPFAM" id="SSF47384">
    <property type="entry name" value="Homodimeric domain of signal transducing histidine kinase"/>
    <property type="match status" value="1"/>
</dbReference>
<evidence type="ECO:0000313" key="10">
    <source>
        <dbReference type="EMBL" id="UZE96575.1"/>
    </source>
</evidence>
<evidence type="ECO:0000256" key="4">
    <source>
        <dbReference type="ARBA" id="ARBA00022679"/>
    </source>
</evidence>
<dbReference type="EC" id="2.7.13.3" evidence="2"/>
<evidence type="ECO:0000256" key="8">
    <source>
        <dbReference type="SAM" id="Phobius"/>
    </source>
</evidence>
<evidence type="ECO:0000256" key="7">
    <source>
        <dbReference type="ARBA" id="ARBA00022989"/>
    </source>
</evidence>
<dbReference type="Gene3D" id="2.60.40.1190">
    <property type="match status" value="1"/>
</dbReference>
<dbReference type="Proteomes" id="UP001163739">
    <property type="component" value="Chromosome"/>
</dbReference>
<dbReference type="EMBL" id="CP100390">
    <property type="protein sequence ID" value="UZE96575.1"/>
    <property type="molecule type" value="Genomic_DNA"/>
</dbReference>
<evidence type="ECO:0000256" key="1">
    <source>
        <dbReference type="ARBA" id="ARBA00000085"/>
    </source>
</evidence>
<dbReference type="PANTHER" id="PTHR45436">
    <property type="entry name" value="SENSOR HISTIDINE KINASE YKOH"/>
    <property type="match status" value="1"/>
</dbReference>
<dbReference type="InterPro" id="IPR050428">
    <property type="entry name" value="TCS_sensor_his_kinase"/>
</dbReference>
<dbReference type="Gene3D" id="1.10.287.130">
    <property type="match status" value="1"/>
</dbReference>
<keyword evidence="4" id="KW-0808">Transferase</keyword>